<reference evidence="2" key="1">
    <citation type="journal article" date="2021" name="Nat. Commun.">
        <title>Genetic determinants of endophytism in the Arabidopsis root mycobiome.</title>
        <authorList>
            <person name="Mesny F."/>
            <person name="Miyauchi S."/>
            <person name="Thiergart T."/>
            <person name="Pickel B."/>
            <person name="Atanasova L."/>
            <person name="Karlsson M."/>
            <person name="Huettel B."/>
            <person name="Barry K.W."/>
            <person name="Haridas S."/>
            <person name="Chen C."/>
            <person name="Bauer D."/>
            <person name="Andreopoulos W."/>
            <person name="Pangilinan J."/>
            <person name="LaButti K."/>
            <person name="Riley R."/>
            <person name="Lipzen A."/>
            <person name="Clum A."/>
            <person name="Drula E."/>
            <person name="Henrissat B."/>
            <person name="Kohler A."/>
            <person name="Grigoriev I.V."/>
            <person name="Martin F.M."/>
            <person name="Hacquard S."/>
        </authorList>
    </citation>
    <scope>NUCLEOTIDE SEQUENCE</scope>
    <source>
        <strain evidence="2">MPI-CAGE-AT-0147</strain>
    </source>
</reference>
<feature type="compositionally biased region" description="Polar residues" evidence="1">
    <location>
        <begin position="151"/>
        <end position="172"/>
    </location>
</feature>
<feature type="region of interest" description="Disordered" evidence="1">
    <location>
        <begin position="1"/>
        <end position="24"/>
    </location>
</feature>
<dbReference type="Proteomes" id="UP000738349">
    <property type="component" value="Unassembled WGS sequence"/>
</dbReference>
<gene>
    <name evidence="2" type="ORF">EDB81DRAFT_669859</name>
</gene>
<keyword evidence="3" id="KW-1185">Reference proteome</keyword>
<accession>A0A9P9D7F9</accession>
<evidence type="ECO:0000313" key="3">
    <source>
        <dbReference type="Proteomes" id="UP000738349"/>
    </source>
</evidence>
<feature type="non-terminal residue" evidence="2">
    <location>
        <position position="1"/>
    </location>
</feature>
<protein>
    <submittedName>
        <fullName evidence="2">Uncharacterized protein</fullName>
    </submittedName>
</protein>
<sequence>FDDSSSVSSLTPSQSASQSSGALTNIPHAGGGAFSVLRRARSVKNQLDDVDEANLPSAVCDMPKILINSKPYIRSEWVDKKRKKRSPIEPYGSRFVKLDREHRNCGEYWLCDLCDEHGITSIFSLPRGTTSGPLDHLRQHHRLLRSRTSSVEGSDSTDSEANPRPQKSQRTLQESLRKAVVSKSTGQTFRDTLLGWISKANIPFSGIEHPLFRQLLCLLNKDLVQELLPPTGSSIKK</sequence>
<evidence type="ECO:0000256" key="1">
    <source>
        <dbReference type="SAM" id="MobiDB-lite"/>
    </source>
</evidence>
<dbReference type="EMBL" id="JAGMUV010000033">
    <property type="protein sequence ID" value="KAH7114066.1"/>
    <property type="molecule type" value="Genomic_DNA"/>
</dbReference>
<comment type="caution">
    <text evidence="2">The sequence shown here is derived from an EMBL/GenBank/DDBJ whole genome shotgun (WGS) entry which is preliminary data.</text>
</comment>
<evidence type="ECO:0000313" key="2">
    <source>
        <dbReference type="EMBL" id="KAH7114066.1"/>
    </source>
</evidence>
<feature type="compositionally biased region" description="Low complexity" evidence="1">
    <location>
        <begin position="1"/>
        <end position="20"/>
    </location>
</feature>
<organism evidence="2 3">
    <name type="scientific">Dactylonectria macrodidyma</name>
    <dbReference type="NCBI Taxonomy" id="307937"/>
    <lineage>
        <taxon>Eukaryota</taxon>
        <taxon>Fungi</taxon>
        <taxon>Dikarya</taxon>
        <taxon>Ascomycota</taxon>
        <taxon>Pezizomycotina</taxon>
        <taxon>Sordariomycetes</taxon>
        <taxon>Hypocreomycetidae</taxon>
        <taxon>Hypocreales</taxon>
        <taxon>Nectriaceae</taxon>
        <taxon>Dactylonectria</taxon>
    </lineage>
</organism>
<name>A0A9P9D7F9_9HYPO</name>
<dbReference type="OrthoDB" id="5086960at2759"/>
<dbReference type="AlphaFoldDB" id="A0A9P9D7F9"/>
<proteinExistence type="predicted"/>
<feature type="region of interest" description="Disordered" evidence="1">
    <location>
        <begin position="145"/>
        <end position="172"/>
    </location>
</feature>